<proteinExistence type="predicted"/>
<protein>
    <submittedName>
        <fullName evidence="1">Uncharacterized protein</fullName>
    </submittedName>
</protein>
<comment type="caution">
    <text evidence="1">The sequence shown here is derived from an EMBL/GenBank/DDBJ whole genome shotgun (WGS) entry which is preliminary data.</text>
</comment>
<evidence type="ECO:0000313" key="2">
    <source>
        <dbReference type="Proteomes" id="UP000499080"/>
    </source>
</evidence>
<evidence type="ECO:0000313" key="1">
    <source>
        <dbReference type="EMBL" id="GBM41631.1"/>
    </source>
</evidence>
<organism evidence="1 2">
    <name type="scientific">Araneus ventricosus</name>
    <name type="common">Orbweaver spider</name>
    <name type="synonym">Epeira ventricosa</name>
    <dbReference type="NCBI Taxonomy" id="182803"/>
    <lineage>
        <taxon>Eukaryota</taxon>
        <taxon>Metazoa</taxon>
        <taxon>Ecdysozoa</taxon>
        <taxon>Arthropoda</taxon>
        <taxon>Chelicerata</taxon>
        <taxon>Arachnida</taxon>
        <taxon>Araneae</taxon>
        <taxon>Araneomorphae</taxon>
        <taxon>Entelegynae</taxon>
        <taxon>Araneoidea</taxon>
        <taxon>Araneidae</taxon>
        <taxon>Araneus</taxon>
    </lineage>
</organism>
<dbReference type="OrthoDB" id="616263at2759"/>
<dbReference type="EMBL" id="BGPR01000969">
    <property type="protein sequence ID" value="GBM41631.1"/>
    <property type="molecule type" value="Genomic_DNA"/>
</dbReference>
<reference evidence="1 2" key="1">
    <citation type="journal article" date="2019" name="Sci. Rep.">
        <title>Orb-weaving spider Araneus ventricosus genome elucidates the spidroin gene catalogue.</title>
        <authorList>
            <person name="Kono N."/>
            <person name="Nakamura H."/>
            <person name="Ohtoshi R."/>
            <person name="Moran D.A.P."/>
            <person name="Shinohara A."/>
            <person name="Yoshida Y."/>
            <person name="Fujiwara M."/>
            <person name="Mori M."/>
            <person name="Tomita M."/>
            <person name="Arakawa K."/>
        </authorList>
    </citation>
    <scope>NUCLEOTIDE SEQUENCE [LARGE SCALE GENOMIC DNA]</scope>
</reference>
<dbReference type="Proteomes" id="UP000499080">
    <property type="component" value="Unassembled WGS sequence"/>
</dbReference>
<accession>A0A4Y2FK70</accession>
<dbReference type="AlphaFoldDB" id="A0A4Y2FK70"/>
<name>A0A4Y2FK70_ARAVE</name>
<sequence length="109" mass="12121">MFTLVPFQQGYVKRSDANALACSMIVSSSCITMPGPILDGKLMNCCRRSSRKSGTTPSPYSQDLVHSDYFPFPKLTEHLSGTRYSSDSDMKTSVDNWLNGHGRDFYKPG</sequence>
<keyword evidence="2" id="KW-1185">Reference proteome</keyword>
<gene>
    <name evidence="1" type="ORF">AVEN_198382_1</name>
</gene>